<feature type="compositionally biased region" description="Pro residues" evidence="1">
    <location>
        <begin position="141"/>
        <end position="155"/>
    </location>
</feature>
<dbReference type="AlphaFoldDB" id="A0A182SKH0"/>
<reference evidence="4" key="1">
    <citation type="submission" date="2013-09" db="EMBL/GenBank/DDBJ databases">
        <title>The Genome Sequence of Anopheles maculatus species B.</title>
        <authorList>
            <consortium name="The Broad Institute Genomics Platform"/>
            <person name="Neafsey D.E."/>
            <person name="Besansky N."/>
            <person name="Howell P."/>
            <person name="Walton C."/>
            <person name="Young S.K."/>
            <person name="Zeng Q."/>
            <person name="Gargeya S."/>
            <person name="Fitzgerald M."/>
            <person name="Haas B."/>
            <person name="Abouelleil A."/>
            <person name="Allen A.W."/>
            <person name="Alvarado L."/>
            <person name="Arachchi H.M."/>
            <person name="Berlin A.M."/>
            <person name="Chapman S.B."/>
            <person name="Gainer-Dewar J."/>
            <person name="Goldberg J."/>
            <person name="Griggs A."/>
            <person name="Gujja S."/>
            <person name="Hansen M."/>
            <person name="Howarth C."/>
            <person name="Imamovic A."/>
            <person name="Ireland A."/>
            <person name="Larimer J."/>
            <person name="McCowan C."/>
            <person name="Murphy C."/>
            <person name="Pearson M."/>
            <person name="Poon T.W."/>
            <person name="Priest M."/>
            <person name="Roberts A."/>
            <person name="Saif S."/>
            <person name="Shea T."/>
            <person name="Sisk P."/>
            <person name="Sykes S."/>
            <person name="Wortman J."/>
            <person name="Nusbaum C."/>
            <person name="Birren B."/>
        </authorList>
    </citation>
    <scope>NUCLEOTIDE SEQUENCE [LARGE SCALE GENOMIC DNA]</scope>
    <source>
        <strain evidence="4">maculatus3</strain>
    </source>
</reference>
<name>A0A182SKH0_9DIPT</name>
<organism evidence="3 4">
    <name type="scientific">Anopheles maculatus</name>
    <dbReference type="NCBI Taxonomy" id="74869"/>
    <lineage>
        <taxon>Eukaryota</taxon>
        <taxon>Metazoa</taxon>
        <taxon>Ecdysozoa</taxon>
        <taxon>Arthropoda</taxon>
        <taxon>Hexapoda</taxon>
        <taxon>Insecta</taxon>
        <taxon>Pterygota</taxon>
        <taxon>Neoptera</taxon>
        <taxon>Endopterygota</taxon>
        <taxon>Diptera</taxon>
        <taxon>Nematocera</taxon>
        <taxon>Culicoidea</taxon>
        <taxon>Culicidae</taxon>
        <taxon>Anophelinae</taxon>
        <taxon>Anopheles</taxon>
        <taxon>Anopheles maculatus group</taxon>
    </lineage>
</organism>
<evidence type="ECO:0000256" key="1">
    <source>
        <dbReference type="SAM" id="MobiDB-lite"/>
    </source>
</evidence>
<dbReference type="Proteomes" id="UP000075901">
    <property type="component" value="Unassembled WGS sequence"/>
</dbReference>
<proteinExistence type="predicted"/>
<sequence length="181" mass="20217">MEKSVSCLCVVWFVILVNMVEAIPVLESAPGIEILPAEFSEDDSPKFVLVDESKGTNTNNPQQSVVSEPAVQTPEVQKPQIVQYQQPVTQAPQIVQYQQPAAQQPQYQYGQPQPVYQQQSPYYRPQPQIVQYPGQPTYYGAPPPGFSPYGSPQPGPYSSGPIGERGRFAKMSRMTKRNRFP</sequence>
<feature type="compositionally biased region" description="Basic residues" evidence="1">
    <location>
        <begin position="168"/>
        <end position="181"/>
    </location>
</feature>
<dbReference type="VEuPathDB" id="VectorBase:AMAM008571"/>
<evidence type="ECO:0000313" key="4">
    <source>
        <dbReference type="Proteomes" id="UP000075901"/>
    </source>
</evidence>
<accession>A0A182SKH0</accession>
<feature type="region of interest" description="Disordered" evidence="1">
    <location>
        <begin position="126"/>
        <end position="181"/>
    </location>
</feature>
<keyword evidence="2" id="KW-0732">Signal</keyword>
<feature type="signal peptide" evidence="2">
    <location>
        <begin position="1"/>
        <end position="22"/>
    </location>
</feature>
<dbReference type="EnsemblMetazoa" id="AMAM008571-RA">
    <property type="protein sequence ID" value="AMAM008571-PA"/>
    <property type="gene ID" value="AMAM008571"/>
</dbReference>
<protein>
    <recommendedName>
        <fullName evidence="5">DUF4794 domain-containing protein</fullName>
    </recommendedName>
</protein>
<keyword evidence="4" id="KW-1185">Reference proteome</keyword>
<evidence type="ECO:0000256" key="2">
    <source>
        <dbReference type="SAM" id="SignalP"/>
    </source>
</evidence>
<evidence type="ECO:0000313" key="3">
    <source>
        <dbReference type="EnsemblMetazoa" id="AMAM008571-PA"/>
    </source>
</evidence>
<reference evidence="3" key="2">
    <citation type="submission" date="2020-05" db="UniProtKB">
        <authorList>
            <consortium name="EnsemblMetazoa"/>
        </authorList>
    </citation>
    <scope>IDENTIFICATION</scope>
    <source>
        <strain evidence="3">maculatus3</strain>
    </source>
</reference>
<evidence type="ECO:0008006" key="5">
    <source>
        <dbReference type="Google" id="ProtNLM"/>
    </source>
</evidence>
<feature type="chain" id="PRO_5008135844" description="DUF4794 domain-containing protein" evidence="2">
    <location>
        <begin position="23"/>
        <end position="181"/>
    </location>
</feature>